<evidence type="ECO:0000313" key="2">
    <source>
        <dbReference type="Proteomes" id="UP000620124"/>
    </source>
</evidence>
<evidence type="ECO:0008006" key="3">
    <source>
        <dbReference type="Google" id="ProtNLM"/>
    </source>
</evidence>
<dbReference type="SUPFAM" id="SSF81383">
    <property type="entry name" value="F-box domain"/>
    <property type="match status" value="1"/>
</dbReference>
<protein>
    <recommendedName>
        <fullName evidence="3">F-box domain-containing protein</fullName>
    </recommendedName>
</protein>
<dbReference type="AlphaFoldDB" id="A0A8H7CVL6"/>
<proteinExistence type="predicted"/>
<evidence type="ECO:0000313" key="1">
    <source>
        <dbReference type="EMBL" id="KAF7349003.1"/>
    </source>
</evidence>
<dbReference type="Gene3D" id="3.80.10.10">
    <property type="entry name" value="Ribonuclease Inhibitor"/>
    <property type="match status" value="1"/>
</dbReference>
<dbReference type="OrthoDB" id="3017564at2759"/>
<name>A0A8H7CVL6_9AGAR</name>
<dbReference type="InterPro" id="IPR036047">
    <property type="entry name" value="F-box-like_dom_sf"/>
</dbReference>
<dbReference type="Proteomes" id="UP000620124">
    <property type="component" value="Unassembled WGS sequence"/>
</dbReference>
<sequence length="450" mass="50696">MSTVSYTLGLPSLSPTTMPTLLQSLLRRRFTAHPAKTSPFSQLPLEIVFLIIDQFEWDILQLRKFCLVSRAWSSHAQSLLFRDVFVRWKTSARFLRLLQTSNELGRYISSLTVIYGHGSGWLGTQDEPSVLNAIAVEKMPNLRTLDISYLFFGGQRDTLHPAAAWGSISRLQMHFCRFDTTDTMVAFIASFPRLESLDVFQCYTLDVNVRAHEKPKQVRHGAIAMPAWHLKYLAFGEFPHNALINWMLAEPADLVVDHLRILTWSCLGCIGGGAGPGTPEVPLSIRACIALTTLSFSERSAYDLGRGIISMLLQVASPHLTTVSILINWHLNAGYLDIPWEEIEDMLTTDAFGHLKTVLINMWGGGGSSVMTPYEEAVLLMEDRLVILEARGLLQFKCVDWDSDDTAGRRLRAMPPRQTRPTLRRRISRKVAGWMGRGDDSSEYRNIITL</sequence>
<dbReference type="InterPro" id="IPR032675">
    <property type="entry name" value="LRR_dom_sf"/>
</dbReference>
<reference evidence="1" key="1">
    <citation type="submission" date="2020-05" db="EMBL/GenBank/DDBJ databases">
        <title>Mycena genomes resolve the evolution of fungal bioluminescence.</title>
        <authorList>
            <person name="Tsai I.J."/>
        </authorList>
    </citation>
    <scope>NUCLEOTIDE SEQUENCE</scope>
    <source>
        <strain evidence="1">CCC161011</strain>
    </source>
</reference>
<accession>A0A8H7CVL6</accession>
<gene>
    <name evidence="1" type="ORF">MVEN_01421400</name>
</gene>
<comment type="caution">
    <text evidence="1">The sequence shown here is derived from an EMBL/GenBank/DDBJ whole genome shotgun (WGS) entry which is preliminary data.</text>
</comment>
<dbReference type="SUPFAM" id="SSF52047">
    <property type="entry name" value="RNI-like"/>
    <property type="match status" value="1"/>
</dbReference>
<organism evidence="1 2">
    <name type="scientific">Mycena venus</name>
    <dbReference type="NCBI Taxonomy" id="2733690"/>
    <lineage>
        <taxon>Eukaryota</taxon>
        <taxon>Fungi</taxon>
        <taxon>Dikarya</taxon>
        <taxon>Basidiomycota</taxon>
        <taxon>Agaricomycotina</taxon>
        <taxon>Agaricomycetes</taxon>
        <taxon>Agaricomycetidae</taxon>
        <taxon>Agaricales</taxon>
        <taxon>Marasmiineae</taxon>
        <taxon>Mycenaceae</taxon>
        <taxon>Mycena</taxon>
    </lineage>
</organism>
<keyword evidence="2" id="KW-1185">Reference proteome</keyword>
<dbReference type="EMBL" id="JACAZI010000011">
    <property type="protein sequence ID" value="KAF7349003.1"/>
    <property type="molecule type" value="Genomic_DNA"/>
</dbReference>